<dbReference type="Proteomes" id="UP000265703">
    <property type="component" value="Unassembled WGS sequence"/>
</dbReference>
<dbReference type="AlphaFoldDB" id="A0A397SXK9"/>
<name>A0A397SXK9_9GLOM</name>
<accession>A0A397SXK9</accession>
<proteinExistence type="predicted"/>
<sequence>MRFFNMKKLYPALITLLFGFLYKESNNRRVRVRCLKGKLTTEEFIGLTSRLSHIDFHSLQEKISKLLGFSKRKLDKSELSELKEIKLILEKVYKQVFEADRENSARKDRKDLGKLNCLLGKLQIIKDGIESCFAQSAENKNEYELKLVNIQAEIFRKQQAINANQTKIDNNQKTTRGMQVDIEQNNSEIKNIKPILEIRENYINILSGLGYIGKVGIVIGGAISDFISEIEQLSQMVDYKYDISDLNNAINFVKILQSNWKREEKINNAIEKLQNEAEKQNSLARNSSVLQEIILQAQGKTNSDPLTH</sequence>
<reference evidence="1 2" key="1">
    <citation type="submission" date="2018-06" db="EMBL/GenBank/DDBJ databases">
        <title>Comparative genomics reveals the genomic features of Rhizophagus irregularis, R. cerebriforme, R. diaphanum and Gigaspora rosea, and their symbiotic lifestyle signature.</title>
        <authorList>
            <person name="Morin E."/>
            <person name="San Clemente H."/>
            <person name="Chen E.C.H."/>
            <person name="De La Providencia I."/>
            <person name="Hainaut M."/>
            <person name="Kuo A."/>
            <person name="Kohler A."/>
            <person name="Murat C."/>
            <person name="Tang N."/>
            <person name="Roy S."/>
            <person name="Loubradou J."/>
            <person name="Henrissat B."/>
            <person name="Grigoriev I.V."/>
            <person name="Corradi N."/>
            <person name="Roux C."/>
            <person name="Martin F.M."/>
        </authorList>
    </citation>
    <scope>NUCLEOTIDE SEQUENCE [LARGE SCALE GENOMIC DNA]</scope>
    <source>
        <strain evidence="1 2">DAOM 227022</strain>
    </source>
</reference>
<organism evidence="1 2">
    <name type="scientific">Glomus cerebriforme</name>
    <dbReference type="NCBI Taxonomy" id="658196"/>
    <lineage>
        <taxon>Eukaryota</taxon>
        <taxon>Fungi</taxon>
        <taxon>Fungi incertae sedis</taxon>
        <taxon>Mucoromycota</taxon>
        <taxon>Glomeromycotina</taxon>
        <taxon>Glomeromycetes</taxon>
        <taxon>Glomerales</taxon>
        <taxon>Glomeraceae</taxon>
        <taxon>Glomus</taxon>
    </lineage>
</organism>
<gene>
    <name evidence="1" type="ORF">C1645_739309</name>
</gene>
<evidence type="ECO:0000313" key="1">
    <source>
        <dbReference type="EMBL" id="RIA88537.1"/>
    </source>
</evidence>
<dbReference type="EMBL" id="QKYT01000258">
    <property type="protein sequence ID" value="RIA88537.1"/>
    <property type="molecule type" value="Genomic_DNA"/>
</dbReference>
<keyword evidence="2" id="KW-1185">Reference proteome</keyword>
<evidence type="ECO:0000313" key="2">
    <source>
        <dbReference type="Proteomes" id="UP000265703"/>
    </source>
</evidence>
<protein>
    <submittedName>
        <fullName evidence="1">Uncharacterized protein</fullName>
    </submittedName>
</protein>
<comment type="caution">
    <text evidence="1">The sequence shown here is derived from an EMBL/GenBank/DDBJ whole genome shotgun (WGS) entry which is preliminary data.</text>
</comment>